<reference evidence="1" key="1">
    <citation type="submission" date="2022-07" db="EMBL/GenBank/DDBJ databases">
        <title>Phylogenomic reconstructions and comparative analyses of Kickxellomycotina fungi.</title>
        <authorList>
            <person name="Reynolds N.K."/>
            <person name="Stajich J.E."/>
            <person name="Barry K."/>
            <person name="Grigoriev I.V."/>
            <person name="Crous P."/>
            <person name="Smith M.E."/>
        </authorList>
    </citation>
    <scope>NUCLEOTIDE SEQUENCE</scope>
    <source>
        <strain evidence="1">Benny 63K</strain>
    </source>
</reference>
<name>A0ACC1ITB1_9FUNG</name>
<accession>A0ACC1ITB1</accession>
<sequence length="175" mass="19218">MRSVQFIIASALFALSTQVTAAPIHKLGPLSSSVVSTTATATSTAKFDIAIPDLRNQKSGQKPSYQTLNSAEIQKYNSLYQKYVNSILKKNNKSRKDDHRGNRSRRPHGPKPTRSKNTAPIKESFNNSKPTASVPTESSVSTSTASSNLSVTRDFSNTEAVFTTYDENELEDIFN</sequence>
<gene>
    <name evidence="1" type="ORF">LPJ66_001396</name>
</gene>
<organism evidence="1 2">
    <name type="scientific">Kickxella alabastrina</name>
    <dbReference type="NCBI Taxonomy" id="61397"/>
    <lineage>
        <taxon>Eukaryota</taxon>
        <taxon>Fungi</taxon>
        <taxon>Fungi incertae sedis</taxon>
        <taxon>Zoopagomycota</taxon>
        <taxon>Kickxellomycotina</taxon>
        <taxon>Kickxellomycetes</taxon>
        <taxon>Kickxellales</taxon>
        <taxon>Kickxellaceae</taxon>
        <taxon>Kickxella</taxon>
    </lineage>
</organism>
<evidence type="ECO:0000313" key="2">
    <source>
        <dbReference type="Proteomes" id="UP001150581"/>
    </source>
</evidence>
<dbReference type="Proteomes" id="UP001150581">
    <property type="component" value="Unassembled WGS sequence"/>
</dbReference>
<protein>
    <submittedName>
        <fullName evidence="1">Uncharacterized protein</fullName>
    </submittedName>
</protein>
<evidence type="ECO:0000313" key="1">
    <source>
        <dbReference type="EMBL" id="KAJ1900539.1"/>
    </source>
</evidence>
<dbReference type="EMBL" id="JANBPG010000074">
    <property type="protein sequence ID" value="KAJ1900539.1"/>
    <property type="molecule type" value="Genomic_DNA"/>
</dbReference>
<proteinExistence type="predicted"/>
<comment type="caution">
    <text evidence="1">The sequence shown here is derived from an EMBL/GenBank/DDBJ whole genome shotgun (WGS) entry which is preliminary data.</text>
</comment>
<keyword evidence="2" id="KW-1185">Reference proteome</keyword>